<feature type="domain" description="HSF-type DNA-binding" evidence="6">
    <location>
        <begin position="5"/>
        <end position="100"/>
    </location>
</feature>
<evidence type="ECO:0000256" key="3">
    <source>
        <dbReference type="ARBA" id="ARBA00023242"/>
    </source>
</evidence>
<dbReference type="Pfam" id="PF00447">
    <property type="entry name" value="HSF_DNA-bind"/>
    <property type="match status" value="1"/>
</dbReference>
<dbReference type="PANTHER" id="PTHR10015:SF206">
    <property type="entry name" value="HSF-TYPE DNA-BINDING DOMAIN-CONTAINING PROTEIN"/>
    <property type="match status" value="1"/>
</dbReference>
<dbReference type="InterPro" id="IPR036388">
    <property type="entry name" value="WH-like_DNA-bd_sf"/>
</dbReference>
<dbReference type="Gene3D" id="1.10.10.10">
    <property type="entry name" value="Winged helix-like DNA-binding domain superfamily/Winged helix DNA-binding domain"/>
    <property type="match status" value="1"/>
</dbReference>
<dbReference type="GO" id="GO:0043565">
    <property type="term" value="F:sequence-specific DNA binding"/>
    <property type="evidence" value="ECO:0007669"/>
    <property type="project" value="InterPro"/>
</dbReference>
<feature type="region of interest" description="Disordered" evidence="5">
    <location>
        <begin position="543"/>
        <end position="595"/>
    </location>
</feature>
<reference evidence="7" key="1">
    <citation type="submission" date="2019-03" db="EMBL/GenBank/DDBJ databases">
        <title>Long read genome sequence of the mycoparasitic Pythium oligandrum ATCC 38472 isolated from sugarbeet rhizosphere.</title>
        <authorList>
            <person name="Gaulin E."/>
        </authorList>
    </citation>
    <scope>NUCLEOTIDE SEQUENCE</scope>
    <source>
        <strain evidence="7">ATCC 38472_TT</strain>
    </source>
</reference>
<proteinExistence type="inferred from homology"/>
<dbReference type="SMART" id="SM00415">
    <property type="entry name" value="HSF"/>
    <property type="match status" value="1"/>
</dbReference>
<dbReference type="AlphaFoldDB" id="A0A8K1CMJ8"/>
<dbReference type="GO" id="GO:0005634">
    <property type="term" value="C:nucleus"/>
    <property type="evidence" value="ECO:0007669"/>
    <property type="project" value="UniProtKB-SubCell"/>
</dbReference>
<keyword evidence="2" id="KW-0238">DNA-binding</keyword>
<gene>
    <name evidence="7" type="ORF">Poli38472_008300</name>
</gene>
<feature type="region of interest" description="Disordered" evidence="5">
    <location>
        <begin position="358"/>
        <end position="381"/>
    </location>
</feature>
<name>A0A8K1CMJ8_PYTOL</name>
<evidence type="ECO:0000256" key="2">
    <source>
        <dbReference type="ARBA" id="ARBA00023125"/>
    </source>
</evidence>
<evidence type="ECO:0000256" key="1">
    <source>
        <dbReference type="ARBA" id="ARBA00004123"/>
    </source>
</evidence>
<evidence type="ECO:0000256" key="4">
    <source>
        <dbReference type="RuleBase" id="RU004020"/>
    </source>
</evidence>
<protein>
    <recommendedName>
        <fullName evidence="6">HSF-type DNA-binding domain-containing protein</fullName>
    </recommendedName>
</protein>
<accession>A0A8K1CMJ8</accession>
<dbReference type="Proteomes" id="UP000794436">
    <property type="component" value="Unassembled WGS sequence"/>
</dbReference>
<comment type="caution">
    <text evidence="7">The sequence shown here is derived from an EMBL/GenBank/DDBJ whole genome shotgun (WGS) entry which is preliminary data.</text>
</comment>
<organism evidence="7 8">
    <name type="scientific">Pythium oligandrum</name>
    <name type="common">Mycoparasitic fungus</name>
    <dbReference type="NCBI Taxonomy" id="41045"/>
    <lineage>
        <taxon>Eukaryota</taxon>
        <taxon>Sar</taxon>
        <taxon>Stramenopiles</taxon>
        <taxon>Oomycota</taxon>
        <taxon>Peronosporomycetes</taxon>
        <taxon>Pythiales</taxon>
        <taxon>Pythiaceae</taxon>
        <taxon>Pythium</taxon>
    </lineage>
</organism>
<dbReference type="EMBL" id="SPLM01000037">
    <property type="protein sequence ID" value="TMW65658.1"/>
    <property type="molecule type" value="Genomic_DNA"/>
</dbReference>
<dbReference type="SUPFAM" id="SSF46785">
    <property type="entry name" value="Winged helix' DNA-binding domain"/>
    <property type="match status" value="1"/>
</dbReference>
<evidence type="ECO:0000313" key="8">
    <source>
        <dbReference type="Proteomes" id="UP000794436"/>
    </source>
</evidence>
<comment type="subcellular location">
    <subcellularLocation>
        <location evidence="1">Nucleus</location>
    </subcellularLocation>
</comment>
<dbReference type="GO" id="GO:0003700">
    <property type="term" value="F:DNA-binding transcription factor activity"/>
    <property type="evidence" value="ECO:0007669"/>
    <property type="project" value="InterPro"/>
</dbReference>
<comment type="similarity">
    <text evidence="4">Belongs to the HSF family.</text>
</comment>
<feature type="region of interest" description="Disordered" evidence="5">
    <location>
        <begin position="188"/>
        <end position="209"/>
    </location>
</feature>
<dbReference type="PANTHER" id="PTHR10015">
    <property type="entry name" value="HEAT SHOCK TRANSCRIPTION FACTOR"/>
    <property type="match status" value="1"/>
</dbReference>
<keyword evidence="3" id="KW-0539">Nucleus</keyword>
<dbReference type="InterPro" id="IPR036390">
    <property type="entry name" value="WH_DNA-bd_sf"/>
</dbReference>
<evidence type="ECO:0000259" key="6">
    <source>
        <dbReference type="SMART" id="SM00415"/>
    </source>
</evidence>
<evidence type="ECO:0000256" key="5">
    <source>
        <dbReference type="SAM" id="MobiDB-lite"/>
    </source>
</evidence>
<evidence type="ECO:0000313" key="7">
    <source>
        <dbReference type="EMBL" id="TMW65658.1"/>
    </source>
</evidence>
<dbReference type="InterPro" id="IPR000232">
    <property type="entry name" value="HSF_DNA-bd"/>
</dbReference>
<feature type="region of interest" description="Disordered" evidence="5">
    <location>
        <begin position="121"/>
        <end position="158"/>
    </location>
</feature>
<dbReference type="OrthoDB" id="119997at2759"/>
<feature type="compositionally biased region" description="Polar residues" evidence="5">
    <location>
        <begin position="543"/>
        <end position="587"/>
    </location>
</feature>
<sequence>MAAGIASGFVRKLYRILDHESADIVSWDASGASFSIHDSDQLNDVILPRYFRGRLVAFRQQLIDHGFEQLEVEDDESRESYRHPHFIRGCPGQLSYIVRVPKGKKKTANVASLSAPPSLSVHIAPSSNPPRVRTPLTVTLNGGKRPSPNHGSSGDVGDLQKRLRTIPLQSPTTASSHQPTKTLLTAPKLTSTASTPVRSTNIGRNPLFSNDPDPGFDVARVFSLGRMSDTGLLPCSTDLPEPISYLNRSTSTQLSGSTSSIGAVATQSSTSTVPSIDAIMFSEDTVKSALYFLVSTSTTGTGVESNGNAAPAAPVGKMSSNDHNSLMAKAERLSTSGFLSSLLVSSTTTKNGLIGGVSASSATSAAPPGWSNPLFSDKSSADDEEEDSIWSLLVASSIDRVKSTITDLTDPQEKLRLILEERERLEEQRKKIFGETNESTTILPSVSKKLVKVEANTPNPLFSSGARNPLFTKSTDEIVLPSSTSKPLFTQDAAPANPLFTKDPTSINTLFANDPAPSNPLFTKDPVPSNPLFTKEATASNPLFANETSPSNPLFSKSNESSNPLFAKSTESSNPLFSKAPQSSNPLFSKDTESSNPLFAKTADSSNPLFSKAKNTVNFEKPNASNSVATNEDGLWRLLMSSSVDWLRKSAAELEM</sequence>
<keyword evidence="8" id="KW-1185">Reference proteome</keyword>